<dbReference type="Proteomes" id="UP001139226">
    <property type="component" value="Unassembled WGS sequence"/>
</dbReference>
<keyword evidence="1" id="KW-0732">Signal</keyword>
<dbReference type="RefSeq" id="WP_240712546.1">
    <property type="nucleotide sequence ID" value="NZ_JAKVTV010000001.1"/>
</dbReference>
<reference evidence="2" key="1">
    <citation type="submission" date="2022-03" db="EMBL/GenBank/DDBJ databases">
        <title>Gramella crocea sp. nov., isolated from activated sludge of a seafood processing plant.</title>
        <authorList>
            <person name="Zhang X."/>
        </authorList>
    </citation>
    <scope>NUCLEOTIDE SEQUENCE</scope>
    <source>
        <strain evidence="2">YJ019</strain>
    </source>
</reference>
<sequence>MNRSIFLFVVVCLTLFQARAQSPDEDQLGAWYMYFWNTNFGESNGGCREIINIVTGEVLETGNNYYYEQD</sequence>
<feature type="signal peptide" evidence="1">
    <location>
        <begin position="1"/>
        <end position="20"/>
    </location>
</feature>
<keyword evidence="3" id="KW-1185">Reference proteome</keyword>
<gene>
    <name evidence="2" type="ORF">ML462_04455</name>
</gene>
<feature type="chain" id="PRO_5040876790" evidence="1">
    <location>
        <begin position="21"/>
        <end position="70"/>
    </location>
</feature>
<evidence type="ECO:0000256" key="1">
    <source>
        <dbReference type="SAM" id="SignalP"/>
    </source>
</evidence>
<accession>A0A9X2A9S0</accession>
<evidence type="ECO:0000313" key="3">
    <source>
        <dbReference type="Proteomes" id="UP001139226"/>
    </source>
</evidence>
<proteinExistence type="predicted"/>
<comment type="caution">
    <text evidence="2">The sequence shown here is derived from an EMBL/GenBank/DDBJ whole genome shotgun (WGS) entry which is preliminary data.</text>
</comment>
<evidence type="ECO:0000313" key="2">
    <source>
        <dbReference type="EMBL" id="MCH4822416.1"/>
    </source>
</evidence>
<name>A0A9X2A9S0_9FLAO</name>
<organism evidence="2 3">
    <name type="scientific">Christiangramia lutea</name>
    <dbReference type="NCBI Taxonomy" id="1607951"/>
    <lineage>
        <taxon>Bacteria</taxon>
        <taxon>Pseudomonadati</taxon>
        <taxon>Bacteroidota</taxon>
        <taxon>Flavobacteriia</taxon>
        <taxon>Flavobacteriales</taxon>
        <taxon>Flavobacteriaceae</taxon>
        <taxon>Christiangramia</taxon>
    </lineage>
</organism>
<dbReference type="AlphaFoldDB" id="A0A9X2A9S0"/>
<dbReference type="EMBL" id="JAKVTV010000001">
    <property type="protein sequence ID" value="MCH4822416.1"/>
    <property type="molecule type" value="Genomic_DNA"/>
</dbReference>
<protein>
    <submittedName>
        <fullName evidence="2">Uncharacterized protein</fullName>
    </submittedName>
</protein>